<evidence type="ECO:0000256" key="2">
    <source>
        <dbReference type="SAM" id="MobiDB-lite"/>
    </source>
</evidence>
<name>A0ABS8ZUR1_9PSEU</name>
<dbReference type="Proteomes" id="UP001521150">
    <property type="component" value="Unassembled WGS sequence"/>
</dbReference>
<evidence type="ECO:0000259" key="3">
    <source>
        <dbReference type="PROSITE" id="PS51737"/>
    </source>
</evidence>
<organism evidence="4 5">
    <name type="scientific">Kibdelosporangium philippinense</name>
    <dbReference type="NCBI Taxonomy" id="211113"/>
    <lineage>
        <taxon>Bacteria</taxon>
        <taxon>Bacillati</taxon>
        <taxon>Actinomycetota</taxon>
        <taxon>Actinomycetes</taxon>
        <taxon>Pseudonocardiales</taxon>
        <taxon>Pseudonocardiaceae</taxon>
        <taxon>Kibdelosporangium</taxon>
    </lineage>
</organism>
<reference evidence="4 5" key="1">
    <citation type="submission" date="2021-12" db="EMBL/GenBank/DDBJ databases">
        <title>Genome sequence of Kibdelosporangium philippinense ATCC 49844.</title>
        <authorList>
            <person name="Fedorov E.A."/>
            <person name="Omeragic M."/>
            <person name="Shalygina K.F."/>
            <person name="Maclea K.S."/>
        </authorList>
    </citation>
    <scope>NUCLEOTIDE SEQUENCE [LARGE SCALE GENOMIC DNA]</scope>
    <source>
        <strain evidence="4 5">ATCC 49844</strain>
    </source>
</reference>
<keyword evidence="1" id="KW-0175">Coiled coil</keyword>
<proteinExistence type="predicted"/>
<dbReference type="PANTHER" id="PTHR30461">
    <property type="entry name" value="DNA-INVERTASE FROM LAMBDOID PROPHAGE"/>
    <property type="match status" value="1"/>
</dbReference>
<dbReference type="SMART" id="SM00857">
    <property type="entry name" value="Resolvase"/>
    <property type="match status" value="1"/>
</dbReference>
<dbReference type="CDD" id="cd00338">
    <property type="entry name" value="Ser_Recombinase"/>
    <property type="match status" value="1"/>
</dbReference>
<protein>
    <submittedName>
        <fullName evidence="4">Recombinase family protein</fullName>
    </submittedName>
</protein>
<dbReference type="PROSITE" id="PS51737">
    <property type="entry name" value="RECOMBINASE_DNA_BIND"/>
    <property type="match status" value="1"/>
</dbReference>
<feature type="region of interest" description="Disordered" evidence="2">
    <location>
        <begin position="542"/>
        <end position="567"/>
    </location>
</feature>
<dbReference type="Pfam" id="PF07508">
    <property type="entry name" value="Recombinase"/>
    <property type="match status" value="1"/>
</dbReference>
<feature type="coiled-coil region" evidence="1">
    <location>
        <begin position="366"/>
        <end position="421"/>
    </location>
</feature>
<dbReference type="InterPro" id="IPR036162">
    <property type="entry name" value="Resolvase-like_N_sf"/>
</dbReference>
<dbReference type="Pfam" id="PF13408">
    <property type="entry name" value="Zn_ribbon_recom"/>
    <property type="match status" value="1"/>
</dbReference>
<evidence type="ECO:0000313" key="4">
    <source>
        <dbReference type="EMBL" id="MCE7009567.1"/>
    </source>
</evidence>
<feature type="domain" description="Recombinase" evidence="3">
    <location>
        <begin position="148"/>
        <end position="267"/>
    </location>
</feature>
<dbReference type="InterPro" id="IPR011109">
    <property type="entry name" value="DNA_bind_recombinase_dom"/>
</dbReference>
<dbReference type="InterPro" id="IPR038109">
    <property type="entry name" value="DNA_bind_recomb_sf"/>
</dbReference>
<dbReference type="Gene3D" id="3.40.50.1390">
    <property type="entry name" value="Resolvase, N-terminal catalytic domain"/>
    <property type="match status" value="1"/>
</dbReference>
<dbReference type="SUPFAM" id="SSF53041">
    <property type="entry name" value="Resolvase-like"/>
    <property type="match status" value="1"/>
</dbReference>
<dbReference type="Gene3D" id="3.90.1750.20">
    <property type="entry name" value="Putative Large Serine Recombinase, Chain B, Domain 2"/>
    <property type="match status" value="1"/>
</dbReference>
<gene>
    <name evidence="4" type="ORF">LWC34_43180</name>
</gene>
<evidence type="ECO:0000313" key="5">
    <source>
        <dbReference type="Proteomes" id="UP001521150"/>
    </source>
</evidence>
<accession>A0ABS8ZUR1</accession>
<evidence type="ECO:0000256" key="1">
    <source>
        <dbReference type="SAM" id="Coils"/>
    </source>
</evidence>
<comment type="caution">
    <text evidence="4">The sequence shown here is derived from an EMBL/GenBank/DDBJ whole genome shotgun (WGS) entry which is preliminary data.</text>
</comment>
<feature type="region of interest" description="Disordered" evidence="2">
    <location>
        <begin position="1"/>
        <end position="23"/>
    </location>
</feature>
<dbReference type="InterPro" id="IPR050639">
    <property type="entry name" value="SSR_resolvase"/>
</dbReference>
<sequence length="567" mass="62586">MLTDYDPEGNSIPAQRTAGRRKADSLGADVVREFVEPGRSATNIEKRPKFQEMIAWVKTQKDIDYVIVYHFNRVFRNSVDAGMTKRDLKKVGTRVVSTILDMGESPESAMVEAIIHAVDQYQSEASGADIKYKMSQKAKNGGTIGPTPLGYLNVREPKPEGGEIRTVAIDPERGPLILKGIDLFATGQYTAEEALERINTAGLRTRPTRRTPAKPLSLSQFYEILTDRYYCGFVEYEGDEYAGRHQALITEETYDRVQRVLALRGGGGTRQRRHHHWLKGLLWCHRCGARLVLIPGKGNGGTYFYFLCRGRQKHLCDLPYLAVAKIEAAVDTHLGTVRLRDDFQAAVRRQLDDALLLEQGHLSSLKKRMNARLDELETKEDGLLDLLDDPEWPREKIKKKLADLERERNEIQGQLADTASKLDEGQQFFSAALALLADPQAFFRRGSDAVKRAMTKVIFSKLHIDAEKVAGHDLTEGIKGLVEAGAVTRGGDLTSANDESGSTLSEDGAAFDLATDADLLAVVLADHGSSKTAMVGQAGVEPATQVHSSVPGRSGDRRQNTETGAIV</sequence>
<keyword evidence="5" id="KW-1185">Reference proteome</keyword>
<dbReference type="EMBL" id="JAJVCN010000004">
    <property type="protein sequence ID" value="MCE7009567.1"/>
    <property type="molecule type" value="Genomic_DNA"/>
</dbReference>
<dbReference type="InterPro" id="IPR025827">
    <property type="entry name" value="Zn_ribbon_recom_dom"/>
</dbReference>
<dbReference type="InterPro" id="IPR006119">
    <property type="entry name" value="Resolv_N"/>
</dbReference>
<dbReference type="PANTHER" id="PTHR30461:SF23">
    <property type="entry name" value="DNA RECOMBINASE-RELATED"/>
    <property type="match status" value="1"/>
</dbReference>
<dbReference type="Pfam" id="PF00239">
    <property type="entry name" value="Resolvase"/>
    <property type="match status" value="1"/>
</dbReference>